<comment type="caution">
    <text evidence="10">The sequence shown here is derived from an EMBL/GenBank/DDBJ whole genome shotgun (WGS) entry which is preliminary data.</text>
</comment>
<dbReference type="PANTHER" id="PTHR31570:SF1">
    <property type="entry name" value="HAUS AUGMIN-LIKE COMPLEX SUBUNIT 1"/>
    <property type="match status" value="1"/>
</dbReference>
<evidence type="ECO:0000313" key="11">
    <source>
        <dbReference type="Proteomes" id="UP000240830"/>
    </source>
</evidence>
<evidence type="ECO:0000256" key="5">
    <source>
        <dbReference type="ARBA" id="ARBA00022701"/>
    </source>
</evidence>
<evidence type="ECO:0000256" key="7">
    <source>
        <dbReference type="ARBA" id="ARBA00023054"/>
    </source>
</evidence>
<evidence type="ECO:0000256" key="8">
    <source>
        <dbReference type="ARBA" id="ARBA00023212"/>
    </source>
</evidence>
<dbReference type="OrthoDB" id="5372507at2759"/>
<evidence type="ECO:0000256" key="2">
    <source>
        <dbReference type="ARBA" id="ARBA00005479"/>
    </source>
</evidence>
<dbReference type="GO" id="GO:0051301">
    <property type="term" value="P:cell division"/>
    <property type="evidence" value="ECO:0007669"/>
    <property type="project" value="UniProtKB-KW"/>
</dbReference>
<dbReference type="AlphaFoldDB" id="A0A2H9TFV0"/>
<keyword evidence="6" id="KW-0498">Mitosis</keyword>
<name>A0A2H9TFV0_9FUNG</name>
<dbReference type="InterPro" id="IPR026243">
    <property type="entry name" value="HAUS1"/>
</dbReference>
<evidence type="ECO:0000256" key="9">
    <source>
        <dbReference type="ARBA" id="ARBA00023306"/>
    </source>
</evidence>
<evidence type="ECO:0000256" key="3">
    <source>
        <dbReference type="ARBA" id="ARBA00022490"/>
    </source>
</evidence>
<evidence type="ECO:0000256" key="6">
    <source>
        <dbReference type="ARBA" id="ARBA00022776"/>
    </source>
</evidence>
<dbReference type="PANTHER" id="PTHR31570">
    <property type="entry name" value="HAUS AUGMIN-LIKE COMPLEX SUBUNIT 1"/>
    <property type="match status" value="1"/>
</dbReference>
<dbReference type="GO" id="GO:0005829">
    <property type="term" value="C:cytosol"/>
    <property type="evidence" value="ECO:0007669"/>
    <property type="project" value="TreeGrafter"/>
</dbReference>
<keyword evidence="11" id="KW-1185">Reference proteome</keyword>
<keyword evidence="8" id="KW-0206">Cytoskeleton</keyword>
<keyword evidence="3" id="KW-0963">Cytoplasm</keyword>
<evidence type="ECO:0000256" key="1">
    <source>
        <dbReference type="ARBA" id="ARBA00004186"/>
    </source>
</evidence>
<sequence length="250" mass="28471">MLQDESDVDWFQALLNRNRLCGNFEDSPFVDEYLQCFRRITTDDTEHKLVVSRKLQEEIPLLLGATEREGKLLELLGVSLDKLSESELATIQSTAKLMAMTGATSITELIVALNDISTDHAQAVTNLSTAQLLLRLSYGRAHNEFVGWGQRDCELGIKELKVATETVLQKREEYQLRLQRLHSVWQERHGNREPPVVRLADCAAQILDKRGQLKSIEEALQPYNQLPPDISLASVEVERARQELVWSDYL</sequence>
<gene>
    <name evidence="10" type="ORF">PSACC_03658</name>
</gene>
<keyword evidence="5" id="KW-0493">Microtubule</keyword>
<keyword evidence="9" id="KW-0131">Cell cycle</keyword>
<keyword evidence="4" id="KW-0132">Cell division</keyword>
<reference evidence="10 11" key="1">
    <citation type="submission" date="2016-10" db="EMBL/GenBank/DDBJ databases">
        <title>The genome of Paramicrosporidium saccamoebae is the missing link in understanding Cryptomycota and Microsporidia evolution.</title>
        <authorList>
            <person name="Quandt C.A."/>
            <person name="Beaudet D."/>
            <person name="Corsaro D."/>
            <person name="Michel R."/>
            <person name="Corradi N."/>
            <person name="James T."/>
        </authorList>
    </citation>
    <scope>NUCLEOTIDE SEQUENCE [LARGE SCALE GENOMIC DNA]</scope>
    <source>
        <strain evidence="10 11">KSL3</strain>
    </source>
</reference>
<comment type="similarity">
    <text evidence="2">Belongs to the HAUS1 family.</text>
</comment>
<dbReference type="GO" id="GO:0051225">
    <property type="term" value="P:spindle assembly"/>
    <property type="evidence" value="ECO:0007669"/>
    <property type="project" value="InterPro"/>
</dbReference>
<dbReference type="GO" id="GO:0005874">
    <property type="term" value="C:microtubule"/>
    <property type="evidence" value="ECO:0007669"/>
    <property type="project" value="UniProtKB-KW"/>
</dbReference>
<evidence type="ECO:0000256" key="4">
    <source>
        <dbReference type="ARBA" id="ARBA00022618"/>
    </source>
</evidence>
<proteinExistence type="inferred from homology"/>
<organism evidence="10 11">
    <name type="scientific">Paramicrosporidium saccamoebae</name>
    <dbReference type="NCBI Taxonomy" id="1246581"/>
    <lineage>
        <taxon>Eukaryota</taxon>
        <taxon>Fungi</taxon>
        <taxon>Fungi incertae sedis</taxon>
        <taxon>Cryptomycota</taxon>
        <taxon>Cryptomycota incertae sedis</taxon>
        <taxon>Paramicrosporidium</taxon>
    </lineage>
</organism>
<keyword evidence="7" id="KW-0175">Coiled coil</keyword>
<dbReference type="EMBL" id="MTSL01000219">
    <property type="protein sequence ID" value="PJF16470.1"/>
    <property type="molecule type" value="Genomic_DNA"/>
</dbReference>
<evidence type="ECO:0000313" key="10">
    <source>
        <dbReference type="EMBL" id="PJF16470.1"/>
    </source>
</evidence>
<comment type="subcellular location">
    <subcellularLocation>
        <location evidence="1">Cytoplasm</location>
        <location evidence="1">Cytoskeleton</location>
        <location evidence="1">Spindle</location>
    </subcellularLocation>
</comment>
<dbReference type="GO" id="GO:0005819">
    <property type="term" value="C:spindle"/>
    <property type="evidence" value="ECO:0007669"/>
    <property type="project" value="UniProtKB-SubCell"/>
</dbReference>
<accession>A0A2H9TFV0</accession>
<dbReference type="GO" id="GO:0070652">
    <property type="term" value="C:HAUS complex"/>
    <property type="evidence" value="ECO:0007669"/>
    <property type="project" value="InterPro"/>
</dbReference>
<dbReference type="Proteomes" id="UP000240830">
    <property type="component" value="Unassembled WGS sequence"/>
</dbReference>
<protein>
    <submittedName>
        <fullName evidence="10">Uncharacterized protein</fullName>
    </submittedName>
</protein>